<dbReference type="Proteomes" id="UP000031972">
    <property type="component" value="Unassembled WGS sequence"/>
</dbReference>
<keyword evidence="2" id="KW-1185">Reference proteome</keyword>
<dbReference type="AlphaFoldDB" id="A0A0C2VW33"/>
<evidence type="ECO:0000313" key="1">
    <source>
        <dbReference type="EMBL" id="KIL53087.1"/>
    </source>
</evidence>
<evidence type="ECO:0000313" key="2">
    <source>
        <dbReference type="Proteomes" id="UP000031972"/>
    </source>
</evidence>
<sequence>MFDKPTPYIRILNKLRIVWIDELDHLSIFLEFRLNEYSA</sequence>
<proteinExistence type="predicted"/>
<reference evidence="1 2" key="1">
    <citation type="submission" date="2015-01" db="EMBL/GenBank/DDBJ databases">
        <title>Jeotgalibacillus campisalis genome sequencing.</title>
        <authorList>
            <person name="Goh K.M."/>
            <person name="Chan K.-G."/>
            <person name="Yaakop A.S."/>
            <person name="Ee R."/>
            <person name="Gan H.M."/>
            <person name="Chan C.S."/>
        </authorList>
    </citation>
    <scope>NUCLEOTIDE SEQUENCE [LARGE SCALE GENOMIC DNA]</scope>
    <source>
        <strain evidence="1 2">SF-57</strain>
    </source>
</reference>
<dbReference type="PATRIC" id="fig|220754.4.peg.426"/>
<comment type="caution">
    <text evidence="1">The sequence shown here is derived from an EMBL/GenBank/DDBJ whole genome shotgun (WGS) entry which is preliminary data.</text>
</comment>
<organism evidence="1 2">
    <name type="scientific">Jeotgalibacillus campisalis</name>
    <dbReference type="NCBI Taxonomy" id="220754"/>
    <lineage>
        <taxon>Bacteria</taxon>
        <taxon>Bacillati</taxon>
        <taxon>Bacillota</taxon>
        <taxon>Bacilli</taxon>
        <taxon>Bacillales</taxon>
        <taxon>Caryophanaceae</taxon>
        <taxon>Jeotgalibacillus</taxon>
    </lineage>
</organism>
<accession>A0A0C2VW33</accession>
<dbReference type="EMBL" id="JXRR01000001">
    <property type="protein sequence ID" value="KIL53087.1"/>
    <property type="molecule type" value="Genomic_DNA"/>
</dbReference>
<name>A0A0C2VW33_9BACL</name>
<protein>
    <submittedName>
        <fullName evidence="1">Uncharacterized protein</fullName>
    </submittedName>
</protein>
<gene>
    <name evidence="1" type="ORF">KR50_04160</name>
</gene>